<proteinExistence type="predicted"/>
<protein>
    <submittedName>
        <fullName evidence="1">Uncharacterized protein</fullName>
    </submittedName>
</protein>
<dbReference type="AlphaFoldDB" id="A0A101GSN3"/>
<evidence type="ECO:0000313" key="4">
    <source>
        <dbReference type="Proteomes" id="UP000054598"/>
    </source>
</evidence>
<reference evidence="1" key="1">
    <citation type="journal article" date="2015" name="MBio">
        <title>Genome-resolved metagenomic analysis reveals roles for candidate phyla and other microbial community members in biogeochemical transformations in oil reservoirs.</title>
        <authorList>
            <person name="Hu P."/>
            <person name="Tom L."/>
            <person name="Singh A."/>
            <person name="Thomas B.C."/>
            <person name="Baker B.J."/>
            <person name="Piceno Y.M."/>
            <person name="Andersen G.L."/>
            <person name="Banfield J.F."/>
        </authorList>
    </citation>
    <scope>NUCLEOTIDE SEQUENCE [LARGE SCALE GENOMIC DNA]</scope>
    <source>
        <strain evidence="1">62_101</strain>
        <strain evidence="2">63_41</strain>
    </source>
</reference>
<dbReference type="Proteomes" id="UP000054323">
    <property type="component" value="Unassembled WGS sequence"/>
</dbReference>
<dbReference type="PATRIC" id="fig|2198.3.peg.1424"/>
<evidence type="ECO:0000313" key="3">
    <source>
        <dbReference type="Proteomes" id="UP000054323"/>
    </source>
</evidence>
<evidence type="ECO:0000313" key="2">
    <source>
        <dbReference type="EMBL" id="KUL05677.1"/>
    </source>
</evidence>
<dbReference type="EMBL" id="LGHE01000002">
    <property type="protein sequence ID" value="KUL05677.1"/>
    <property type="molecule type" value="Genomic_DNA"/>
</dbReference>
<evidence type="ECO:0000313" key="1">
    <source>
        <dbReference type="EMBL" id="KUK63938.1"/>
    </source>
</evidence>
<dbReference type="Proteomes" id="UP000054598">
    <property type="component" value="Unassembled WGS sequence"/>
</dbReference>
<gene>
    <name evidence="1" type="ORF">XD82_0010</name>
    <name evidence="2" type="ORF">XE10_0037</name>
</gene>
<organism evidence="1 3">
    <name type="scientific">Methanoculleus marisnigri</name>
    <dbReference type="NCBI Taxonomy" id="2198"/>
    <lineage>
        <taxon>Archaea</taxon>
        <taxon>Methanobacteriati</taxon>
        <taxon>Methanobacteriota</taxon>
        <taxon>Stenosarchaea group</taxon>
        <taxon>Methanomicrobia</taxon>
        <taxon>Methanomicrobiales</taxon>
        <taxon>Methanomicrobiaceae</taxon>
        <taxon>Methanoculleus</taxon>
    </lineage>
</organism>
<dbReference type="EMBL" id="LGGD01000001">
    <property type="protein sequence ID" value="KUK63938.1"/>
    <property type="molecule type" value="Genomic_DNA"/>
</dbReference>
<reference evidence="3 4" key="2">
    <citation type="journal article" date="2015" name="MBio">
        <title>Genome-Resolved Metagenomic Analysis Reveals Roles for Candidate Phyla and Other Microbial Community Members in Biogeochemical Transformations in Oil Reservoirs.</title>
        <authorList>
            <person name="Hu P."/>
            <person name="Tom L."/>
            <person name="Singh A."/>
            <person name="Thomas B.C."/>
            <person name="Baker B.J."/>
            <person name="Piceno Y.M."/>
            <person name="Andersen G.L."/>
            <person name="Banfield J.F."/>
        </authorList>
    </citation>
    <scope>NUCLEOTIDE SEQUENCE [LARGE SCALE GENOMIC DNA]</scope>
</reference>
<sequence>MVRRNYETPRLFPLREGTLAVSHGDTFGGGAEIAAYGGCASGSIPGHQGWGPDCADGYGASGWWLGGECRQGFGVISKWKCSGGLLDFWP</sequence>
<name>A0A101GSN3_9EURY</name>
<comment type="caution">
    <text evidence="1">The sequence shown here is derived from an EMBL/GenBank/DDBJ whole genome shotgun (WGS) entry which is preliminary data.</text>
</comment>
<accession>A0A101GSN3</accession>